<dbReference type="Proteomes" id="UP001187531">
    <property type="component" value="Unassembled WGS sequence"/>
</dbReference>
<keyword evidence="13" id="KW-1185">Reference proteome</keyword>
<comment type="subcellular location">
    <subcellularLocation>
        <location evidence="1">Chromosome</location>
    </subcellularLocation>
    <subcellularLocation>
        <location evidence="2">Nucleus</location>
        <location evidence="2">Nucleolus</location>
    </subcellularLocation>
</comment>
<feature type="compositionally biased region" description="Low complexity" evidence="11">
    <location>
        <begin position="46"/>
        <end position="55"/>
    </location>
</feature>
<evidence type="ECO:0000256" key="7">
    <source>
        <dbReference type="ARBA" id="ARBA00023054"/>
    </source>
</evidence>
<dbReference type="AlphaFoldDB" id="A0AA88HJG4"/>
<gene>
    <name evidence="12" type="ORF">QYM36_014322</name>
</gene>
<dbReference type="PANTHER" id="PTHR13557">
    <property type="entry name" value="COILED-COIL DOMAIN-CONTAINING PROTEIN 86"/>
    <property type="match status" value="1"/>
</dbReference>
<feature type="compositionally biased region" description="Basic and acidic residues" evidence="11">
    <location>
        <begin position="1"/>
        <end position="10"/>
    </location>
</feature>
<keyword evidence="8" id="KW-0539">Nucleus</keyword>
<evidence type="ECO:0000313" key="13">
    <source>
        <dbReference type="Proteomes" id="UP001187531"/>
    </source>
</evidence>
<evidence type="ECO:0000256" key="1">
    <source>
        <dbReference type="ARBA" id="ARBA00004286"/>
    </source>
</evidence>
<evidence type="ECO:0000256" key="2">
    <source>
        <dbReference type="ARBA" id="ARBA00004604"/>
    </source>
</evidence>
<dbReference type="GO" id="GO:0005694">
    <property type="term" value="C:chromosome"/>
    <property type="evidence" value="ECO:0007669"/>
    <property type="project" value="UniProtKB-SubCell"/>
</dbReference>
<comment type="function">
    <text evidence="9">Required for proper chromosome segregation during mitosis and error-free mitotic progression.</text>
</comment>
<reference evidence="12" key="1">
    <citation type="submission" date="2023-07" db="EMBL/GenBank/DDBJ databases">
        <title>Chromosome-level genome assembly of Artemia franciscana.</title>
        <authorList>
            <person name="Jo E."/>
        </authorList>
    </citation>
    <scope>NUCLEOTIDE SEQUENCE</scope>
    <source>
        <tissue evidence="12">Whole body</tissue>
    </source>
</reference>
<feature type="compositionally biased region" description="Basic and acidic residues" evidence="11">
    <location>
        <begin position="83"/>
        <end position="102"/>
    </location>
</feature>
<feature type="region of interest" description="Disordered" evidence="11">
    <location>
        <begin position="483"/>
        <end position="508"/>
    </location>
</feature>
<evidence type="ECO:0000256" key="3">
    <source>
        <dbReference type="ARBA" id="ARBA00016738"/>
    </source>
</evidence>
<evidence type="ECO:0000256" key="5">
    <source>
        <dbReference type="ARBA" id="ARBA00022553"/>
    </source>
</evidence>
<name>A0AA88HJG4_ARTSF</name>
<keyword evidence="5" id="KW-0597">Phosphoprotein</keyword>
<feature type="compositionally biased region" description="Polar residues" evidence="11">
    <location>
        <begin position="129"/>
        <end position="141"/>
    </location>
</feature>
<evidence type="ECO:0000256" key="10">
    <source>
        <dbReference type="SAM" id="Coils"/>
    </source>
</evidence>
<evidence type="ECO:0000256" key="4">
    <source>
        <dbReference type="ARBA" id="ARBA00022454"/>
    </source>
</evidence>
<feature type="compositionally biased region" description="Basic and acidic residues" evidence="11">
    <location>
        <begin position="372"/>
        <end position="383"/>
    </location>
</feature>
<evidence type="ECO:0000256" key="11">
    <source>
        <dbReference type="SAM" id="MobiDB-lite"/>
    </source>
</evidence>
<dbReference type="EMBL" id="JAVRJZ010000018">
    <property type="protein sequence ID" value="KAK2708681.1"/>
    <property type="molecule type" value="Genomic_DNA"/>
</dbReference>
<comment type="caution">
    <text evidence="12">The sequence shown here is derived from an EMBL/GenBank/DDBJ whole genome shotgun (WGS) entry which is preliminary data.</text>
</comment>
<evidence type="ECO:0000256" key="6">
    <source>
        <dbReference type="ARBA" id="ARBA00022934"/>
    </source>
</evidence>
<feature type="coiled-coil region" evidence="10">
    <location>
        <begin position="656"/>
        <end position="698"/>
    </location>
</feature>
<keyword evidence="7 10" id="KW-0175">Coiled coil</keyword>
<accession>A0AA88HJG4</accession>
<dbReference type="InterPro" id="IPR026570">
    <property type="entry name" value="CCDC86"/>
</dbReference>
<feature type="region of interest" description="Disordered" evidence="11">
    <location>
        <begin position="716"/>
        <end position="735"/>
    </location>
</feature>
<sequence>MVVTRRRNDSEVSIADDLSTETPIRRSTRLRGSQNVTEAPNKVEVSGSESSSSQSKVTRGRISRNRNDSEMESENNSSADGNQKTEKRITRSKVDGKTENEPKQFPAKEAVRSKSVLSNDTPSKRRRTTSTQSLDESSTGKLATPVTRRSSRRLASVDLGLDSGVGGIETPRLRGRSLKVSAEPDLEVLSEEVRPVAIVQETIKEVSEIELIASASSNDLSKNEPERISGGESQSVKGEELITTNTKGFEMVEEIHEDKADESSGIGKPKYKSQLKNVAEAIPEIVSSVKCMVEKHVITTTDKPDIGSCDDEKVTEDTYMEEQEVNLTGFSLSVDENERLNLEEKGTENEVQCLKGEVLNPPSTEGFDIAEENNKKSADGSLKIEKTREKSQLKEIGVPEIIFSDKLVIEKYTITTTDKLEKAFSDDRKVNEDSHMEEKEANLSGFSLSADENEKLNLEEKGTKNKAQQVKCAELNSTIAKRHEMTEENCKNKADESPETEKTRENDKIKTNNEAIPEIRSSVELLVAKHIITTTGKPEIRFCSDTKVGEDAYMEEKEANLSVSTRSVDESEKSNFEEKEKENLHNTENQVMTCKVVDEPVSKLGSTTGNCIRFVAPLIVPRGKNVSGRFWREPKERFKNNCKDKGLKSSREQYEKNKIERLRIKLLEDRKKEEKRIKIEELRKRQQLNSQRKEINDRRGETVQAIKNTLKLKTLSKKQRRMYQKRDTTGVAKSN</sequence>
<dbReference type="PANTHER" id="PTHR13557:SF1">
    <property type="entry name" value="COILED-COIL DOMAIN-CONTAINING PROTEIN 86"/>
    <property type="match status" value="1"/>
</dbReference>
<organism evidence="12 13">
    <name type="scientific">Artemia franciscana</name>
    <name type="common">Brine shrimp</name>
    <name type="synonym">Artemia sanfranciscana</name>
    <dbReference type="NCBI Taxonomy" id="6661"/>
    <lineage>
        <taxon>Eukaryota</taxon>
        <taxon>Metazoa</taxon>
        <taxon>Ecdysozoa</taxon>
        <taxon>Arthropoda</taxon>
        <taxon>Crustacea</taxon>
        <taxon>Branchiopoda</taxon>
        <taxon>Anostraca</taxon>
        <taxon>Artemiidae</taxon>
        <taxon>Artemia</taxon>
    </lineage>
</organism>
<evidence type="ECO:0000313" key="12">
    <source>
        <dbReference type="EMBL" id="KAK2708681.1"/>
    </source>
</evidence>
<dbReference type="GO" id="GO:0005730">
    <property type="term" value="C:nucleolus"/>
    <property type="evidence" value="ECO:0007669"/>
    <property type="project" value="UniProtKB-SubCell"/>
</dbReference>
<keyword evidence="4" id="KW-0158">Chromosome</keyword>
<protein>
    <recommendedName>
        <fullName evidence="3">Coiled-coil domain-containing protein 86</fullName>
    </recommendedName>
</protein>
<feature type="region of interest" description="Disordered" evidence="11">
    <location>
        <begin position="362"/>
        <end position="383"/>
    </location>
</feature>
<proteinExistence type="predicted"/>
<evidence type="ECO:0000256" key="8">
    <source>
        <dbReference type="ARBA" id="ARBA00023242"/>
    </source>
</evidence>
<evidence type="ECO:0000256" key="9">
    <source>
        <dbReference type="ARBA" id="ARBA00093307"/>
    </source>
</evidence>
<feature type="region of interest" description="Disordered" evidence="11">
    <location>
        <begin position="1"/>
        <end position="175"/>
    </location>
</feature>
<keyword evidence="6" id="KW-0164">Citrullination</keyword>